<dbReference type="InterPro" id="IPR000266">
    <property type="entry name" value="Ribosomal_uS17"/>
</dbReference>
<dbReference type="GO" id="GO:0003735">
    <property type="term" value="F:structural constituent of ribosome"/>
    <property type="evidence" value="ECO:0007669"/>
    <property type="project" value="InterPro"/>
</dbReference>
<evidence type="ECO:0000256" key="3">
    <source>
        <dbReference type="ARBA" id="ARBA00022980"/>
    </source>
</evidence>
<dbReference type="Gene3D" id="2.40.50.140">
    <property type="entry name" value="Nucleic acid-binding proteins"/>
    <property type="match status" value="1"/>
</dbReference>
<comment type="similarity">
    <text evidence="1">Belongs to the universal ribosomal protein uS17 family.</text>
</comment>
<name>A0A9Q0HRH4_9POAL</name>
<organism evidence="6 7">
    <name type="scientific">Rhynchospora breviuscula</name>
    <dbReference type="NCBI Taxonomy" id="2022672"/>
    <lineage>
        <taxon>Eukaryota</taxon>
        <taxon>Viridiplantae</taxon>
        <taxon>Streptophyta</taxon>
        <taxon>Embryophyta</taxon>
        <taxon>Tracheophyta</taxon>
        <taxon>Spermatophyta</taxon>
        <taxon>Magnoliopsida</taxon>
        <taxon>Liliopsida</taxon>
        <taxon>Poales</taxon>
        <taxon>Cyperaceae</taxon>
        <taxon>Cyperoideae</taxon>
        <taxon>Rhynchosporeae</taxon>
        <taxon>Rhynchospora</taxon>
    </lineage>
</organism>
<dbReference type="SUPFAM" id="SSF50249">
    <property type="entry name" value="Nucleic acid-binding proteins"/>
    <property type="match status" value="1"/>
</dbReference>
<keyword evidence="7" id="KW-1185">Reference proteome</keyword>
<keyword evidence="4" id="KW-0687">Ribonucleoprotein</keyword>
<dbReference type="GO" id="GO:0006412">
    <property type="term" value="P:translation"/>
    <property type="evidence" value="ECO:0007669"/>
    <property type="project" value="InterPro"/>
</dbReference>
<gene>
    <name evidence="6" type="ORF">LUZ63_012487</name>
</gene>
<dbReference type="CDD" id="cd00364">
    <property type="entry name" value="Ribosomal_uS17"/>
    <property type="match status" value="1"/>
</dbReference>
<dbReference type="AlphaFoldDB" id="A0A9Q0HRH4"/>
<dbReference type="Pfam" id="PF00366">
    <property type="entry name" value="Ribosomal_S17"/>
    <property type="match status" value="1"/>
</dbReference>
<comment type="caution">
    <text evidence="6">The sequence shown here is derived from an EMBL/GenBank/DDBJ whole genome shotgun (WGS) entry which is preliminary data.</text>
</comment>
<dbReference type="NCBIfam" id="NF004123">
    <property type="entry name" value="PRK05610.1"/>
    <property type="match status" value="1"/>
</dbReference>
<dbReference type="Proteomes" id="UP001151287">
    <property type="component" value="Unassembled WGS sequence"/>
</dbReference>
<keyword evidence="3" id="KW-0689">Ribosomal protein</keyword>
<proteinExistence type="inferred from homology"/>
<evidence type="ECO:0000313" key="7">
    <source>
        <dbReference type="Proteomes" id="UP001151287"/>
    </source>
</evidence>
<keyword evidence="2" id="KW-0809">Transit peptide</keyword>
<dbReference type="GO" id="GO:0005840">
    <property type="term" value="C:ribosome"/>
    <property type="evidence" value="ECO:0007669"/>
    <property type="project" value="UniProtKB-KW"/>
</dbReference>
<reference evidence="6" key="1">
    <citation type="journal article" date="2022" name="Cell">
        <title>Repeat-based holocentromeres influence genome architecture and karyotype evolution.</title>
        <authorList>
            <person name="Hofstatter P.G."/>
            <person name="Thangavel G."/>
            <person name="Lux T."/>
            <person name="Neumann P."/>
            <person name="Vondrak T."/>
            <person name="Novak P."/>
            <person name="Zhang M."/>
            <person name="Costa L."/>
            <person name="Castellani M."/>
            <person name="Scott A."/>
            <person name="Toegelov H."/>
            <person name="Fuchs J."/>
            <person name="Mata-Sucre Y."/>
            <person name="Dias Y."/>
            <person name="Vanzela A.L.L."/>
            <person name="Huettel B."/>
            <person name="Almeida C.C.S."/>
            <person name="Simkova H."/>
            <person name="Souza G."/>
            <person name="Pedrosa-Harand A."/>
            <person name="Macas J."/>
            <person name="Mayer K.F.X."/>
            <person name="Houben A."/>
            <person name="Marques A."/>
        </authorList>
    </citation>
    <scope>NUCLEOTIDE SEQUENCE</scope>
    <source>
        <strain evidence="6">RhyBre1mFocal</strain>
    </source>
</reference>
<evidence type="ECO:0000313" key="6">
    <source>
        <dbReference type="EMBL" id="KAJ1695789.1"/>
    </source>
</evidence>
<dbReference type="InterPro" id="IPR012340">
    <property type="entry name" value="NA-bd_OB-fold"/>
</dbReference>
<protein>
    <recommendedName>
        <fullName evidence="5">30S ribosomal protein S17, chloroplastic</fullName>
    </recommendedName>
</protein>
<dbReference type="PANTHER" id="PTHR10744">
    <property type="entry name" value="40S RIBOSOMAL PROTEIN S11 FAMILY MEMBER"/>
    <property type="match status" value="1"/>
</dbReference>
<dbReference type="GO" id="GO:1990904">
    <property type="term" value="C:ribonucleoprotein complex"/>
    <property type="evidence" value="ECO:0007669"/>
    <property type="project" value="UniProtKB-KW"/>
</dbReference>
<dbReference type="EMBL" id="JAMQYH010000003">
    <property type="protein sequence ID" value="KAJ1695789.1"/>
    <property type="molecule type" value="Genomic_DNA"/>
</dbReference>
<evidence type="ECO:0000256" key="1">
    <source>
        <dbReference type="ARBA" id="ARBA00010254"/>
    </source>
</evidence>
<dbReference type="PRINTS" id="PR00973">
    <property type="entry name" value="RIBOSOMALS17"/>
</dbReference>
<evidence type="ECO:0000256" key="5">
    <source>
        <dbReference type="ARBA" id="ARBA00035308"/>
    </source>
</evidence>
<dbReference type="OrthoDB" id="274752at2759"/>
<evidence type="ECO:0000256" key="2">
    <source>
        <dbReference type="ARBA" id="ARBA00022946"/>
    </source>
</evidence>
<dbReference type="PANTHER" id="PTHR10744:SF7">
    <property type="entry name" value="SMALL RIBOSOMAL SUBUNIT PROTEIN US17C"/>
    <property type="match status" value="1"/>
</dbReference>
<sequence>MTCVFFILLFCFNKENIRDNPKQRNRSRYLKEEIANTSAIFAFLNLCFSRLSTPLQVQAPTKKKMLLSNPFLQSLSLSSLSLTSSAKPPPTPLPPSHLTIRALRPIHGKVICHTNDKTVNVRVIRYAIHPKYKKRMRVVKKFQAHDPENKFKIGDLVTLERCRPISKTKHHIAVPYVDPHTKGGESADGVLNLPLQSAQ</sequence>
<evidence type="ECO:0000256" key="4">
    <source>
        <dbReference type="ARBA" id="ARBA00023274"/>
    </source>
</evidence>
<accession>A0A9Q0HRH4</accession>